<keyword evidence="2" id="KW-1185">Reference proteome</keyword>
<gene>
    <name evidence="1" type="ORF">TNCT_422561</name>
</gene>
<accession>A0A8X6KLJ8</accession>
<evidence type="ECO:0000313" key="1">
    <source>
        <dbReference type="EMBL" id="GFQ77764.1"/>
    </source>
</evidence>
<evidence type="ECO:0000313" key="2">
    <source>
        <dbReference type="Proteomes" id="UP000887116"/>
    </source>
</evidence>
<dbReference type="AlphaFoldDB" id="A0A8X6KLJ8"/>
<proteinExistence type="predicted"/>
<dbReference type="EMBL" id="BMAO01002036">
    <property type="protein sequence ID" value="GFQ77764.1"/>
    <property type="molecule type" value="Genomic_DNA"/>
</dbReference>
<comment type="caution">
    <text evidence="1">The sequence shown here is derived from an EMBL/GenBank/DDBJ whole genome shotgun (WGS) entry which is preliminary data.</text>
</comment>
<organism evidence="1 2">
    <name type="scientific">Trichonephila clavata</name>
    <name type="common">Joro spider</name>
    <name type="synonym">Nephila clavata</name>
    <dbReference type="NCBI Taxonomy" id="2740835"/>
    <lineage>
        <taxon>Eukaryota</taxon>
        <taxon>Metazoa</taxon>
        <taxon>Ecdysozoa</taxon>
        <taxon>Arthropoda</taxon>
        <taxon>Chelicerata</taxon>
        <taxon>Arachnida</taxon>
        <taxon>Araneae</taxon>
        <taxon>Araneomorphae</taxon>
        <taxon>Entelegynae</taxon>
        <taxon>Araneoidea</taxon>
        <taxon>Nephilidae</taxon>
        <taxon>Trichonephila</taxon>
    </lineage>
</organism>
<sequence length="141" mass="15808">MSTLIKEYLNGAEKCKNQKEKSNNLAEQMNKTYNLFQLGFTSRTSTENLFDISSITSTGEIRAVDPTAQKTVEEKEAKYFSLSVDSTSDTSDTDQSTVELRYVRISDGEVAEGFLTFIPIESHIGEEALSSIVMTFLKMQH</sequence>
<protein>
    <submittedName>
        <fullName evidence="1">Uncharacterized protein</fullName>
    </submittedName>
</protein>
<dbReference type="Proteomes" id="UP000887116">
    <property type="component" value="Unassembled WGS sequence"/>
</dbReference>
<reference evidence="1" key="1">
    <citation type="submission" date="2020-07" db="EMBL/GenBank/DDBJ databases">
        <title>Multicomponent nature underlies the extraordinary mechanical properties of spider dragline silk.</title>
        <authorList>
            <person name="Kono N."/>
            <person name="Nakamura H."/>
            <person name="Mori M."/>
            <person name="Yoshida Y."/>
            <person name="Ohtoshi R."/>
            <person name="Malay A.D."/>
            <person name="Moran D.A.P."/>
            <person name="Tomita M."/>
            <person name="Numata K."/>
            <person name="Arakawa K."/>
        </authorList>
    </citation>
    <scope>NUCLEOTIDE SEQUENCE</scope>
</reference>
<name>A0A8X6KLJ8_TRICU</name>